<dbReference type="AlphaFoldDB" id="A0A239JN16"/>
<reference evidence="3 4" key="1">
    <citation type="submission" date="2017-06" db="EMBL/GenBank/DDBJ databases">
        <authorList>
            <person name="Kim H.J."/>
            <person name="Triplett B.A."/>
        </authorList>
    </citation>
    <scope>NUCLEOTIDE SEQUENCE [LARGE SCALE GENOMIC DNA]</scope>
    <source>
        <strain evidence="3 4">DSM 18704</strain>
    </source>
</reference>
<keyword evidence="4" id="KW-1185">Reference proteome</keyword>
<evidence type="ECO:0000313" key="3">
    <source>
        <dbReference type="EMBL" id="SNT07406.1"/>
    </source>
</evidence>
<dbReference type="RefSeq" id="WP_089408721.1">
    <property type="nucleotide sequence ID" value="NZ_FZOU01000004.1"/>
</dbReference>
<sequence>MLTDTLGRYLRAATLGILVLATAHACLGQGGPAQDGPPQGGPPAGGGKQGGIPGGQMIRGTVTAVAPEHLTVKTQEGEVYQVVTTPNTQIRKGREQVKLADVKAEDGLGAMGVLDAPNKTLHAAFLQVVDAEQLKKAREAMGKTYIAGKVTKIDTDALKLTILREDGVTQVIGLDDDTSFRRGGRGGMGMMGMGPGMGGGNGGGGGNNPDRPRRNPPADGQQRQQGGGGESITLADLKVGDVVAGPGAIKGGVFIPTEVRVADSAAAGIQRRRRNQDGAAPAGTTPADSAAEPKA</sequence>
<gene>
    <name evidence="3" type="ORF">SAMN05421770_10448</name>
</gene>
<feature type="compositionally biased region" description="Gly residues" evidence="1">
    <location>
        <begin position="185"/>
        <end position="207"/>
    </location>
</feature>
<organism evidence="3 4">
    <name type="scientific">Granulicella rosea</name>
    <dbReference type="NCBI Taxonomy" id="474952"/>
    <lineage>
        <taxon>Bacteria</taxon>
        <taxon>Pseudomonadati</taxon>
        <taxon>Acidobacteriota</taxon>
        <taxon>Terriglobia</taxon>
        <taxon>Terriglobales</taxon>
        <taxon>Acidobacteriaceae</taxon>
        <taxon>Granulicella</taxon>
    </lineage>
</organism>
<evidence type="ECO:0008006" key="5">
    <source>
        <dbReference type="Google" id="ProtNLM"/>
    </source>
</evidence>
<feature type="region of interest" description="Disordered" evidence="1">
    <location>
        <begin position="179"/>
        <end position="231"/>
    </location>
</feature>
<accession>A0A239JN16</accession>
<name>A0A239JN16_9BACT</name>
<dbReference type="Proteomes" id="UP000198356">
    <property type="component" value="Unassembled WGS sequence"/>
</dbReference>
<feature type="signal peptide" evidence="2">
    <location>
        <begin position="1"/>
        <end position="25"/>
    </location>
</feature>
<evidence type="ECO:0000256" key="2">
    <source>
        <dbReference type="SAM" id="SignalP"/>
    </source>
</evidence>
<feature type="region of interest" description="Disordered" evidence="1">
    <location>
        <begin position="30"/>
        <end position="57"/>
    </location>
</feature>
<feature type="region of interest" description="Disordered" evidence="1">
    <location>
        <begin position="266"/>
        <end position="295"/>
    </location>
</feature>
<dbReference type="EMBL" id="FZOU01000004">
    <property type="protein sequence ID" value="SNT07406.1"/>
    <property type="molecule type" value="Genomic_DNA"/>
</dbReference>
<feature type="chain" id="PRO_5013122527" description="DUF5666 domain-containing protein" evidence="2">
    <location>
        <begin position="26"/>
        <end position="295"/>
    </location>
</feature>
<keyword evidence="2" id="KW-0732">Signal</keyword>
<feature type="compositionally biased region" description="Gly residues" evidence="1">
    <location>
        <begin position="42"/>
        <end position="54"/>
    </location>
</feature>
<protein>
    <recommendedName>
        <fullName evidence="5">DUF5666 domain-containing protein</fullName>
    </recommendedName>
</protein>
<dbReference type="OrthoDB" id="122063at2"/>
<proteinExistence type="predicted"/>
<evidence type="ECO:0000256" key="1">
    <source>
        <dbReference type="SAM" id="MobiDB-lite"/>
    </source>
</evidence>
<evidence type="ECO:0000313" key="4">
    <source>
        <dbReference type="Proteomes" id="UP000198356"/>
    </source>
</evidence>